<keyword evidence="2" id="KW-1185">Reference proteome</keyword>
<proteinExistence type="predicted"/>
<dbReference type="Proteomes" id="UP000264310">
    <property type="component" value="Unassembled WGS sequence"/>
</dbReference>
<evidence type="ECO:0000313" key="1">
    <source>
        <dbReference type="EMBL" id="RFC65109.1"/>
    </source>
</evidence>
<dbReference type="InterPro" id="IPR029024">
    <property type="entry name" value="TerB-like"/>
</dbReference>
<dbReference type="Gene3D" id="1.10.3680.10">
    <property type="entry name" value="TerB-like"/>
    <property type="match status" value="1"/>
</dbReference>
<dbReference type="RefSeq" id="WP_116682007.1">
    <property type="nucleotide sequence ID" value="NZ_QURL01000002.1"/>
</dbReference>
<gene>
    <name evidence="1" type="ORF">DYI37_04420</name>
</gene>
<dbReference type="OrthoDB" id="8448017at2"/>
<protein>
    <submittedName>
        <fullName evidence="1">Tellurite resistance protein TerB</fullName>
    </submittedName>
</protein>
<sequence length="137" mass="15273">MSDGQIQDALIQLMLAAAAADGAISDKELREVDELISFLPVFESFDRGRLPDIADRNASLLSSDDGIDAIIEHLVSVVPVRLYETAYALAVEVISADIRTTQSELRLLEMLRDTFDMDRLTSGAIEHSARVRYRRLH</sequence>
<dbReference type="CDD" id="cd07176">
    <property type="entry name" value="terB"/>
    <property type="match status" value="1"/>
</dbReference>
<accession>A0A371X794</accession>
<dbReference type="SUPFAM" id="SSF158682">
    <property type="entry name" value="TerB-like"/>
    <property type="match status" value="1"/>
</dbReference>
<comment type="caution">
    <text evidence="1">The sequence shown here is derived from an EMBL/GenBank/DDBJ whole genome shotgun (WGS) entry which is preliminary data.</text>
</comment>
<evidence type="ECO:0000313" key="2">
    <source>
        <dbReference type="Proteomes" id="UP000264310"/>
    </source>
</evidence>
<dbReference type="AlphaFoldDB" id="A0A371X794"/>
<organism evidence="1 2">
    <name type="scientific">Fulvimarina endophytica</name>
    <dbReference type="NCBI Taxonomy" id="2293836"/>
    <lineage>
        <taxon>Bacteria</taxon>
        <taxon>Pseudomonadati</taxon>
        <taxon>Pseudomonadota</taxon>
        <taxon>Alphaproteobacteria</taxon>
        <taxon>Hyphomicrobiales</taxon>
        <taxon>Aurantimonadaceae</taxon>
        <taxon>Fulvimarina</taxon>
    </lineage>
</organism>
<dbReference type="EMBL" id="QURL01000002">
    <property type="protein sequence ID" value="RFC65109.1"/>
    <property type="molecule type" value="Genomic_DNA"/>
</dbReference>
<name>A0A371X794_9HYPH</name>
<reference evidence="1 2" key="1">
    <citation type="submission" date="2018-08" db="EMBL/GenBank/DDBJ databases">
        <title>Fulvimarina sp. 85, whole genome shotgun sequence.</title>
        <authorList>
            <person name="Tuo L."/>
        </authorList>
    </citation>
    <scope>NUCLEOTIDE SEQUENCE [LARGE SCALE GENOMIC DNA]</scope>
    <source>
        <strain evidence="1 2">85</strain>
    </source>
</reference>